<dbReference type="PANTHER" id="PTHR10219:SF25">
    <property type="entry name" value="PLECKSTRIN HOMOLOGY DOMAIN-CONTAINING FAMILY A MEMBER 8"/>
    <property type="match status" value="1"/>
</dbReference>
<dbReference type="Pfam" id="PF08718">
    <property type="entry name" value="GLTP"/>
    <property type="match status" value="1"/>
</dbReference>
<evidence type="ECO:0000259" key="2">
    <source>
        <dbReference type="Pfam" id="PF08718"/>
    </source>
</evidence>
<evidence type="ECO:0000313" key="3">
    <source>
        <dbReference type="EnsemblMetazoa" id="XP_038053815.1"/>
    </source>
</evidence>
<dbReference type="Proteomes" id="UP000887568">
    <property type="component" value="Unplaced"/>
</dbReference>
<sequence length="204" mass="23076">MSFHKSLEHKYAPVPEDRRIQTLPFLLASTESILPVIDMLGPNAFAFVKSDVNGNMKRVRKRYDEDPEKFSTLADIIEIDVKENKGLKSNSTTEALLWLSRALNFICTILKNVIEGNVKDNSIIPALSTAYKATLEGYHSWFVRKAVELAFHAAPYYTDLISKLSNGESQEVVLKDIREYDTCLQEHVSAIQELFIANGLDPKK</sequence>
<dbReference type="OMA" id="FTCQALQ"/>
<accession>A0A913ZRN4</accession>
<dbReference type="RefSeq" id="XP_038053815.1">
    <property type="nucleotide sequence ID" value="XM_038197887.1"/>
</dbReference>
<evidence type="ECO:0000256" key="1">
    <source>
        <dbReference type="ARBA" id="ARBA00022448"/>
    </source>
</evidence>
<dbReference type="GO" id="GO:1902388">
    <property type="term" value="F:ceramide 1-phosphate transfer activity"/>
    <property type="evidence" value="ECO:0007669"/>
    <property type="project" value="TreeGrafter"/>
</dbReference>
<evidence type="ECO:0000313" key="4">
    <source>
        <dbReference type="Proteomes" id="UP000887568"/>
    </source>
</evidence>
<dbReference type="OrthoDB" id="205255at2759"/>
<organism evidence="3 4">
    <name type="scientific">Patiria miniata</name>
    <name type="common">Bat star</name>
    <name type="synonym">Asterina miniata</name>
    <dbReference type="NCBI Taxonomy" id="46514"/>
    <lineage>
        <taxon>Eukaryota</taxon>
        <taxon>Metazoa</taxon>
        <taxon>Echinodermata</taxon>
        <taxon>Eleutherozoa</taxon>
        <taxon>Asterozoa</taxon>
        <taxon>Asteroidea</taxon>
        <taxon>Valvatacea</taxon>
        <taxon>Valvatida</taxon>
        <taxon>Asterinidae</taxon>
        <taxon>Patiria</taxon>
    </lineage>
</organism>
<dbReference type="GO" id="GO:0016020">
    <property type="term" value="C:membrane"/>
    <property type="evidence" value="ECO:0007669"/>
    <property type="project" value="TreeGrafter"/>
</dbReference>
<keyword evidence="4" id="KW-1185">Reference proteome</keyword>
<dbReference type="AlphaFoldDB" id="A0A913ZRN4"/>
<reference evidence="3" key="1">
    <citation type="submission" date="2022-11" db="UniProtKB">
        <authorList>
            <consortium name="EnsemblMetazoa"/>
        </authorList>
    </citation>
    <scope>IDENTIFICATION</scope>
</reference>
<feature type="domain" description="Glycolipid transfer protein" evidence="2">
    <location>
        <begin position="20"/>
        <end position="165"/>
    </location>
</feature>
<keyword evidence="1" id="KW-0813">Transport</keyword>
<dbReference type="InterPro" id="IPR036497">
    <property type="entry name" value="GLTP_sf"/>
</dbReference>
<dbReference type="GO" id="GO:0005829">
    <property type="term" value="C:cytosol"/>
    <property type="evidence" value="ECO:0007669"/>
    <property type="project" value="TreeGrafter"/>
</dbReference>
<dbReference type="GeneID" id="119726259"/>
<dbReference type="EnsemblMetazoa" id="XM_038197887.1">
    <property type="protein sequence ID" value="XP_038053815.1"/>
    <property type="gene ID" value="LOC119726259"/>
</dbReference>
<name>A0A913ZRN4_PATMI</name>
<dbReference type="SUPFAM" id="SSF110004">
    <property type="entry name" value="Glycolipid transfer protein, GLTP"/>
    <property type="match status" value="1"/>
</dbReference>
<dbReference type="GO" id="GO:1902387">
    <property type="term" value="F:ceramide 1-phosphate binding"/>
    <property type="evidence" value="ECO:0007669"/>
    <property type="project" value="TreeGrafter"/>
</dbReference>
<protein>
    <recommendedName>
        <fullName evidence="2">Glycolipid transfer protein domain-containing protein</fullName>
    </recommendedName>
</protein>
<proteinExistence type="predicted"/>
<dbReference type="InterPro" id="IPR014830">
    <property type="entry name" value="Glycolipid_transfer_prot_dom"/>
</dbReference>
<dbReference type="Gene3D" id="1.10.3520.10">
    <property type="entry name" value="Glycolipid transfer protein"/>
    <property type="match status" value="1"/>
</dbReference>
<dbReference type="PANTHER" id="PTHR10219">
    <property type="entry name" value="GLYCOLIPID TRANSFER PROTEIN-RELATED"/>
    <property type="match status" value="1"/>
</dbReference>
<dbReference type="FunFam" id="1.10.3520.10:FF:000001">
    <property type="entry name" value="Pleckstrin domain-containing family A member 8"/>
    <property type="match status" value="1"/>
</dbReference>